<dbReference type="SUPFAM" id="SSF81301">
    <property type="entry name" value="Nucleotidyltransferase"/>
    <property type="match status" value="1"/>
</dbReference>
<dbReference type="OrthoDB" id="550558at2759"/>
<accession>A0A139GTL8</accession>
<dbReference type="InterPro" id="IPR043519">
    <property type="entry name" value="NT_sf"/>
</dbReference>
<gene>
    <name evidence="1" type="ORF">AC578_4971</name>
</gene>
<comment type="caution">
    <text evidence="1">The sequence shown here is derived from an EMBL/GenBank/DDBJ whole genome shotgun (WGS) entry which is preliminary data.</text>
</comment>
<protein>
    <submittedName>
        <fullName evidence="1">Uncharacterized protein</fullName>
    </submittedName>
</protein>
<dbReference type="EMBL" id="LFZN01000467">
    <property type="protein sequence ID" value="KXS93546.1"/>
    <property type="molecule type" value="Genomic_DNA"/>
</dbReference>
<reference evidence="1 2" key="1">
    <citation type="submission" date="2015-07" db="EMBL/GenBank/DDBJ databases">
        <title>Comparative genomics of the Sigatoka disease complex on banana suggests a link between parallel evolutionary changes in Pseudocercospora fijiensis and Pseudocercospora eumusae and increased virulence on the banana host.</title>
        <authorList>
            <person name="Chang T.-C."/>
            <person name="Salvucci A."/>
            <person name="Crous P.W."/>
            <person name="Stergiopoulos I."/>
        </authorList>
    </citation>
    <scope>NUCLEOTIDE SEQUENCE [LARGE SCALE GENOMIC DNA]</scope>
    <source>
        <strain evidence="1 2">CBS 114824</strain>
    </source>
</reference>
<name>A0A139GTL8_9PEZI</name>
<dbReference type="AlphaFoldDB" id="A0A139GTL8"/>
<sequence length="222" mass="24816">MAVVGLKLVITAQEVLRKAGIPSAVTGDVGLSYHGVDIVTHDIELCISACQRKSSLEALHTRPDLYEALPDLLAPSFYHPYKFGAARFKVLNVDEPFELHLIEDSMLGLRLTPTLLEQGLCFANMHPQLQDLCEDIDDDAELAAITWPSLAGFLCGWLRLAETNKLSETSMIYLMQAERLIDANDEIDEDWLERNVKEPACCEQAKKLLKGKTGRIMQSTWD</sequence>
<proteinExistence type="predicted"/>
<dbReference type="Proteomes" id="UP000070133">
    <property type="component" value="Unassembled WGS sequence"/>
</dbReference>
<dbReference type="EMBL" id="LFZN01000467">
    <property type="protein sequence ID" value="KXS93545.1"/>
    <property type="molecule type" value="Genomic_DNA"/>
</dbReference>
<evidence type="ECO:0000313" key="2">
    <source>
        <dbReference type="Proteomes" id="UP000070133"/>
    </source>
</evidence>
<organism evidence="1 2">
    <name type="scientific">Pseudocercospora eumusae</name>
    <dbReference type="NCBI Taxonomy" id="321146"/>
    <lineage>
        <taxon>Eukaryota</taxon>
        <taxon>Fungi</taxon>
        <taxon>Dikarya</taxon>
        <taxon>Ascomycota</taxon>
        <taxon>Pezizomycotina</taxon>
        <taxon>Dothideomycetes</taxon>
        <taxon>Dothideomycetidae</taxon>
        <taxon>Mycosphaerellales</taxon>
        <taxon>Mycosphaerellaceae</taxon>
        <taxon>Pseudocercospora</taxon>
    </lineage>
</organism>
<keyword evidence="2" id="KW-1185">Reference proteome</keyword>
<evidence type="ECO:0000313" key="1">
    <source>
        <dbReference type="EMBL" id="KXS93546.1"/>
    </source>
</evidence>